<keyword evidence="5" id="KW-0418">Kinase</keyword>
<keyword evidence="3" id="KW-0808">Transferase</keyword>
<feature type="domain" description="KaiC" evidence="8">
    <location>
        <begin position="251"/>
        <end position="483"/>
    </location>
</feature>
<keyword evidence="6" id="KW-0378">Hydrolase</keyword>
<dbReference type="GO" id="GO:0016787">
    <property type="term" value="F:hydrolase activity"/>
    <property type="evidence" value="ECO:0007669"/>
    <property type="project" value="UniProtKB-KW"/>
</dbReference>
<evidence type="ECO:0000256" key="1">
    <source>
        <dbReference type="ARBA" id="ARBA00012513"/>
    </source>
</evidence>
<dbReference type="GO" id="GO:0003677">
    <property type="term" value="F:DNA binding"/>
    <property type="evidence" value="ECO:0007669"/>
    <property type="project" value="InterPro"/>
</dbReference>
<evidence type="ECO:0000256" key="5">
    <source>
        <dbReference type="ARBA" id="ARBA00022777"/>
    </source>
</evidence>
<keyword evidence="4" id="KW-0677">Repeat</keyword>
<keyword evidence="2" id="KW-0597">Phosphoprotein</keyword>
<dbReference type="SMART" id="SM00382">
    <property type="entry name" value="AAA"/>
    <property type="match status" value="2"/>
</dbReference>
<keyword evidence="10" id="KW-1185">Reference proteome</keyword>
<dbReference type="PIRSF" id="PIRSF039117">
    <property type="entry name" value="KaiC"/>
    <property type="match status" value="1"/>
</dbReference>
<dbReference type="InterPro" id="IPR003593">
    <property type="entry name" value="AAA+_ATPase"/>
</dbReference>
<evidence type="ECO:0000313" key="10">
    <source>
        <dbReference type="Proteomes" id="UP000093080"/>
    </source>
</evidence>
<dbReference type="Proteomes" id="UP000093080">
    <property type="component" value="Unassembled WGS sequence"/>
</dbReference>
<name>A0A1B9F8X8_9BACT</name>
<accession>A0A1B9F8X8</accession>
<dbReference type="GO" id="GO:0006281">
    <property type="term" value="P:DNA repair"/>
    <property type="evidence" value="ECO:0007669"/>
    <property type="project" value="InterPro"/>
</dbReference>
<dbReference type="EMBL" id="MAGO01000001">
    <property type="protein sequence ID" value="OCC16398.1"/>
    <property type="molecule type" value="Genomic_DNA"/>
</dbReference>
<dbReference type="SUPFAM" id="SSF52540">
    <property type="entry name" value="P-loop containing nucleoside triphosphate hydrolases"/>
    <property type="match status" value="2"/>
</dbReference>
<dbReference type="PANTHER" id="PTHR42926:SF1">
    <property type="entry name" value="CIRCADIAN CLOCK OSCILLATOR PROTEIN KAIC 1"/>
    <property type="match status" value="1"/>
</dbReference>
<dbReference type="AlphaFoldDB" id="A0A1B9F8X8"/>
<dbReference type="GO" id="GO:0140664">
    <property type="term" value="F:ATP-dependent DNA damage sensor activity"/>
    <property type="evidence" value="ECO:0007669"/>
    <property type="project" value="InterPro"/>
</dbReference>
<dbReference type="InterPro" id="IPR010624">
    <property type="entry name" value="KaiC_dom"/>
</dbReference>
<dbReference type="Pfam" id="PF06745">
    <property type="entry name" value="ATPase"/>
    <property type="match status" value="2"/>
</dbReference>
<dbReference type="InterPro" id="IPR014774">
    <property type="entry name" value="KaiC-like_dom"/>
</dbReference>
<protein>
    <recommendedName>
        <fullName evidence="1">non-specific serine/threonine protein kinase</fullName>
        <ecNumber evidence="1">2.7.11.1</ecNumber>
    </recommendedName>
</protein>
<feature type="domain" description="RecA family profile 1" evidence="7">
    <location>
        <begin position="249"/>
        <end position="305"/>
    </location>
</feature>
<gene>
    <name evidence="9" type="ORF">DBT_0215</name>
</gene>
<dbReference type="EC" id="2.7.11.1" evidence="1"/>
<dbReference type="STRING" id="1156395.DBT_0215"/>
<evidence type="ECO:0000256" key="6">
    <source>
        <dbReference type="ARBA" id="ARBA00022801"/>
    </source>
</evidence>
<sequence length="491" mass="54248">MSGITLIKKGDEMPVRISTGIEGLDRILNGGLIEKRAYLLRGGPGAGKTTIGYHFLTEGVKKGEKSLFITLGEKKEQLIQNAAAFGLDLEGVEFLDLSPTPDFFAQVESYDIFSPADVEREPVTKMIINAVESIKPQRVFIDSMTQFRYLAPDTFQFRKQALSFIRYLAEHGGTILFTSEASAEAPDDDLMFLSDGIINLRVKEEIRTIEVTKFRGSSFLSGLHSYTIGYGGITIFPRLVPELHTAEFSFDLLSSGIPEIDELLNGGLERGTVTLISGPSGVGKSTMGMIFLKEAAGRGENSVVYAFEETSEKILSRCESVNIPARAMIESGRLKIRHVEPLALLPDEFANIIERDVEEGGAKVVMIDSTSGYEMAMGGENPRAHLHAVCRYLANMGVLVILPTEVRNITGEFKISDHHISYLADNIVFLRYLEIGGEMRRAIGVLKKKFSDFEKTLREFKITRFGIKVGEPLSNLRNILSGTPVFVGEKE</sequence>
<dbReference type="PATRIC" id="fig|1156395.6.peg.216"/>
<dbReference type="InterPro" id="IPR030665">
    <property type="entry name" value="KaiC"/>
</dbReference>
<evidence type="ECO:0000259" key="7">
    <source>
        <dbReference type="PROSITE" id="PS50162"/>
    </source>
</evidence>
<dbReference type="PANTHER" id="PTHR42926">
    <property type="match status" value="1"/>
</dbReference>
<dbReference type="GO" id="GO:0004674">
    <property type="term" value="F:protein serine/threonine kinase activity"/>
    <property type="evidence" value="ECO:0007669"/>
    <property type="project" value="UniProtKB-EC"/>
</dbReference>
<dbReference type="PROSITE" id="PS50162">
    <property type="entry name" value="RECA_2"/>
    <property type="match status" value="1"/>
</dbReference>
<organism evidence="9 10">
    <name type="scientific">Dissulfuribacter thermophilus</name>
    <dbReference type="NCBI Taxonomy" id="1156395"/>
    <lineage>
        <taxon>Bacteria</taxon>
        <taxon>Pseudomonadati</taxon>
        <taxon>Thermodesulfobacteriota</taxon>
        <taxon>Dissulfuribacteria</taxon>
        <taxon>Dissulfuribacterales</taxon>
        <taxon>Dissulfuribacteraceae</taxon>
        <taxon>Dissulfuribacter</taxon>
    </lineage>
</organism>
<evidence type="ECO:0000256" key="3">
    <source>
        <dbReference type="ARBA" id="ARBA00022679"/>
    </source>
</evidence>
<dbReference type="InterPro" id="IPR051347">
    <property type="entry name" value="Circadian_clock_KaiC-rel"/>
</dbReference>
<dbReference type="GO" id="GO:0005524">
    <property type="term" value="F:ATP binding"/>
    <property type="evidence" value="ECO:0007669"/>
    <property type="project" value="InterPro"/>
</dbReference>
<evidence type="ECO:0000313" key="9">
    <source>
        <dbReference type="EMBL" id="OCC16398.1"/>
    </source>
</evidence>
<dbReference type="InterPro" id="IPR020588">
    <property type="entry name" value="RecA_ATP-bd"/>
</dbReference>
<feature type="domain" description="KaiC" evidence="8">
    <location>
        <begin position="15"/>
        <end position="249"/>
    </location>
</feature>
<evidence type="ECO:0000259" key="8">
    <source>
        <dbReference type="PROSITE" id="PS51146"/>
    </source>
</evidence>
<reference evidence="9 10" key="1">
    <citation type="submission" date="2016-06" db="EMBL/GenBank/DDBJ databases">
        <title>Respiratory ammonification of nitrate coupled to the oxidation of elemental sulfur in deep-sea autotrophic thermophilic bacteria.</title>
        <authorList>
            <person name="Slobodkina G.B."/>
            <person name="Mardanov A.V."/>
            <person name="Ravin N.V."/>
            <person name="Frolova A.A."/>
            <person name="Viryasiv M.B."/>
            <person name="Chernyh N.A."/>
            <person name="Bonch-Osmolovskaya E.A."/>
            <person name="Slobodkin A.I."/>
        </authorList>
    </citation>
    <scope>NUCLEOTIDE SEQUENCE [LARGE SCALE GENOMIC DNA]</scope>
    <source>
        <strain evidence="9 10">S69</strain>
    </source>
</reference>
<dbReference type="InterPro" id="IPR027417">
    <property type="entry name" value="P-loop_NTPase"/>
</dbReference>
<comment type="caution">
    <text evidence="9">The sequence shown here is derived from an EMBL/GenBank/DDBJ whole genome shotgun (WGS) entry which is preliminary data.</text>
</comment>
<evidence type="ECO:0000256" key="4">
    <source>
        <dbReference type="ARBA" id="ARBA00022737"/>
    </source>
</evidence>
<evidence type="ECO:0000256" key="2">
    <source>
        <dbReference type="ARBA" id="ARBA00022553"/>
    </source>
</evidence>
<dbReference type="Gene3D" id="3.40.50.300">
    <property type="entry name" value="P-loop containing nucleotide triphosphate hydrolases"/>
    <property type="match status" value="2"/>
</dbReference>
<proteinExistence type="predicted"/>
<dbReference type="PROSITE" id="PS51146">
    <property type="entry name" value="KAIC"/>
    <property type="match status" value="2"/>
</dbReference>